<keyword evidence="1" id="KW-0805">Transcription regulation</keyword>
<evidence type="ECO:0000256" key="2">
    <source>
        <dbReference type="ARBA" id="ARBA00023125"/>
    </source>
</evidence>
<dbReference type="PRINTS" id="PR00038">
    <property type="entry name" value="HTHLUXR"/>
</dbReference>
<dbReference type="Pfam" id="PF01590">
    <property type="entry name" value="GAF"/>
    <property type="match status" value="1"/>
</dbReference>
<name>A0A1G9N614_9ACTN</name>
<dbReference type="InterPro" id="IPR016032">
    <property type="entry name" value="Sig_transdc_resp-reg_C-effctor"/>
</dbReference>
<dbReference type="Proteomes" id="UP000199063">
    <property type="component" value="Unassembled WGS sequence"/>
</dbReference>
<gene>
    <name evidence="5" type="ORF">SAMN05444921_101477</name>
</gene>
<accession>A0A1G9N614</accession>
<dbReference type="AlphaFoldDB" id="A0A1G9N614"/>
<keyword evidence="6" id="KW-1185">Reference proteome</keyword>
<keyword evidence="3" id="KW-0804">Transcription</keyword>
<evidence type="ECO:0000256" key="3">
    <source>
        <dbReference type="ARBA" id="ARBA00023163"/>
    </source>
</evidence>
<dbReference type="GO" id="GO:0003677">
    <property type="term" value="F:DNA binding"/>
    <property type="evidence" value="ECO:0007669"/>
    <property type="project" value="UniProtKB-KW"/>
</dbReference>
<evidence type="ECO:0000259" key="4">
    <source>
        <dbReference type="PROSITE" id="PS50043"/>
    </source>
</evidence>
<dbReference type="SUPFAM" id="SSF55781">
    <property type="entry name" value="GAF domain-like"/>
    <property type="match status" value="1"/>
</dbReference>
<evidence type="ECO:0000313" key="6">
    <source>
        <dbReference type="Proteomes" id="UP000199063"/>
    </source>
</evidence>
<dbReference type="InterPro" id="IPR000792">
    <property type="entry name" value="Tscrpt_reg_LuxR_C"/>
</dbReference>
<dbReference type="InterPro" id="IPR003018">
    <property type="entry name" value="GAF"/>
</dbReference>
<dbReference type="InterPro" id="IPR039420">
    <property type="entry name" value="WalR-like"/>
</dbReference>
<keyword evidence="2" id="KW-0238">DNA-binding</keyword>
<dbReference type="PANTHER" id="PTHR43214:SF42">
    <property type="entry name" value="TRANSCRIPTIONAL REGULATORY PROTEIN DESR"/>
    <property type="match status" value="1"/>
</dbReference>
<evidence type="ECO:0000256" key="1">
    <source>
        <dbReference type="ARBA" id="ARBA00023015"/>
    </source>
</evidence>
<dbReference type="STRING" id="1196353.SAMN05444921_101477"/>
<dbReference type="CDD" id="cd06170">
    <property type="entry name" value="LuxR_C_like"/>
    <property type="match status" value="1"/>
</dbReference>
<evidence type="ECO:0000313" key="5">
    <source>
        <dbReference type="EMBL" id="SDL81567.1"/>
    </source>
</evidence>
<dbReference type="InterPro" id="IPR029016">
    <property type="entry name" value="GAF-like_dom_sf"/>
</dbReference>
<dbReference type="PROSITE" id="PS00622">
    <property type="entry name" value="HTH_LUXR_1"/>
    <property type="match status" value="1"/>
</dbReference>
<dbReference type="SUPFAM" id="SSF46894">
    <property type="entry name" value="C-terminal effector domain of the bipartite response regulators"/>
    <property type="match status" value="1"/>
</dbReference>
<dbReference type="PROSITE" id="PS50043">
    <property type="entry name" value="HTH_LUXR_2"/>
    <property type="match status" value="1"/>
</dbReference>
<dbReference type="SMART" id="SM00421">
    <property type="entry name" value="HTH_LUXR"/>
    <property type="match status" value="1"/>
</dbReference>
<dbReference type="EMBL" id="FNHI01000001">
    <property type="protein sequence ID" value="SDL81567.1"/>
    <property type="molecule type" value="Genomic_DNA"/>
</dbReference>
<dbReference type="Gene3D" id="3.30.450.40">
    <property type="match status" value="1"/>
</dbReference>
<dbReference type="Pfam" id="PF00196">
    <property type="entry name" value="GerE"/>
    <property type="match status" value="1"/>
</dbReference>
<dbReference type="RefSeq" id="WP_093652070.1">
    <property type="nucleotide sequence ID" value="NZ_FNHI01000001.1"/>
</dbReference>
<dbReference type="InterPro" id="IPR036388">
    <property type="entry name" value="WH-like_DNA-bd_sf"/>
</dbReference>
<sequence length="288" mass="30216">MTSAGSATPGAETSDAVEIRAALLRLRRSTGLQIAFGGLLLEPLRMRIAELNGAATGALRGLAIRSGSGLGGKAVALARPCAVTDYREARHISHEYDVPVAAEGLRAVLAVPVVVRRRVRGVLYGALRQPVALGDRTLDAAVAAARDVEQNLVVRDEVERLVAAERAPEPDGRARVRDEVREVHAELRALAPSVADPGLREQLLSLCDRLTAAAGPGAAAGDAGRTLAPRELDVLACVATGCTNAAVAERLGLRPETVKAYLRSAMRRLGAHNRLEAVVAARRAGLLP</sequence>
<dbReference type="GO" id="GO:0006355">
    <property type="term" value="P:regulation of DNA-templated transcription"/>
    <property type="evidence" value="ECO:0007669"/>
    <property type="project" value="InterPro"/>
</dbReference>
<proteinExistence type="predicted"/>
<feature type="domain" description="HTH luxR-type" evidence="4">
    <location>
        <begin position="220"/>
        <end position="285"/>
    </location>
</feature>
<protein>
    <submittedName>
        <fullName evidence="5">GAF domain-containing protein</fullName>
    </submittedName>
</protein>
<dbReference type="PANTHER" id="PTHR43214">
    <property type="entry name" value="TWO-COMPONENT RESPONSE REGULATOR"/>
    <property type="match status" value="1"/>
</dbReference>
<dbReference type="Gene3D" id="1.10.10.10">
    <property type="entry name" value="Winged helix-like DNA-binding domain superfamily/Winged helix DNA-binding domain"/>
    <property type="match status" value="1"/>
</dbReference>
<organism evidence="5 6">
    <name type="scientific">Streptomyces wuyuanensis</name>
    <dbReference type="NCBI Taxonomy" id="1196353"/>
    <lineage>
        <taxon>Bacteria</taxon>
        <taxon>Bacillati</taxon>
        <taxon>Actinomycetota</taxon>
        <taxon>Actinomycetes</taxon>
        <taxon>Kitasatosporales</taxon>
        <taxon>Streptomycetaceae</taxon>
        <taxon>Streptomyces</taxon>
    </lineage>
</organism>
<reference evidence="6" key="1">
    <citation type="submission" date="2016-10" db="EMBL/GenBank/DDBJ databases">
        <authorList>
            <person name="Varghese N."/>
            <person name="Submissions S."/>
        </authorList>
    </citation>
    <scope>NUCLEOTIDE SEQUENCE [LARGE SCALE GENOMIC DNA]</scope>
    <source>
        <strain evidence="6">CGMCC 4.7042</strain>
    </source>
</reference>
<dbReference type="OrthoDB" id="4069167at2"/>
<dbReference type="GeneID" id="40827811"/>